<keyword evidence="3" id="KW-1185">Reference proteome</keyword>
<evidence type="ECO:0000313" key="2">
    <source>
        <dbReference type="EMBL" id="RUP43467.1"/>
    </source>
</evidence>
<keyword evidence="1" id="KW-0472">Membrane</keyword>
<accession>A0A433CY07</accession>
<gene>
    <name evidence="2" type="ORF">BC936DRAFT_137127</name>
</gene>
<organism evidence="2 3">
    <name type="scientific">Jimgerdemannia flammicorona</name>
    <dbReference type="NCBI Taxonomy" id="994334"/>
    <lineage>
        <taxon>Eukaryota</taxon>
        <taxon>Fungi</taxon>
        <taxon>Fungi incertae sedis</taxon>
        <taxon>Mucoromycota</taxon>
        <taxon>Mucoromycotina</taxon>
        <taxon>Endogonomycetes</taxon>
        <taxon>Endogonales</taxon>
        <taxon>Endogonaceae</taxon>
        <taxon>Jimgerdemannia</taxon>
    </lineage>
</organism>
<feature type="transmembrane region" description="Helical" evidence="1">
    <location>
        <begin position="20"/>
        <end position="39"/>
    </location>
</feature>
<protein>
    <submittedName>
        <fullName evidence="2">Uncharacterized protein</fullName>
    </submittedName>
</protein>
<proteinExistence type="predicted"/>
<dbReference type="AlphaFoldDB" id="A0A433CY07"/>
<evidence type="ECO:0000256" key="1">
    <source>
        <dbReference type="SAM" id="Phobius"/>
    </source>
</evidence>
<name>A0A433CY07_9FUNG</name>
<comment type="caution">
    <text evidence="2">The sequence shown here is derived from an EMBL/GenBank/DDBJ whole genome shotgun (WGS) entry which is preliminary data.</text>
</comment>
<dbReference type="EMBL" id="RBNI01010912">
    <property type="protein sequence ID" value="RUP43467.1"/>
    <property type="molecule type" value="Genomic_DNA"/>
</dbReference>
<sequence length="205" mass="22973">MDEPEWPRTCRLIVSKSPLTIAIPAIPFLTSAILWLIVLNSSVSLRLTDDKLCLKNDFPYSSRALRRSFGLSFNTCSSMLTVESSSLFLGKSYVSERPRSLIDLSTLTSWGKGNNWSPVACCVIGRDNGVEIVVFDGFTLERLPILDCLIRLIDCLKHKHFISGGFLVHEEFYGDRLMIRVLCIFALLEGVDTNAHYSHSLVLGE</sequence>
<evidence type="ECO:0000313" key="3">
    <source>
        <dbReference type="Proteomes" id="UP000268093"/>
    </source>
</evidence>
<keyword evidence="1" id="KW-1133">Transmembrane helix</keyword>
<dbReference type="Proteomes" id="UP000268093">
    <property type="component" value="Unassembled WGS sequence"/>
</dbReference>
<keyword evidence="1" id="KW-0812">Transmembrane</keyword>
<reference evidence="2 3" key="1">
    <citation type="journal article" date="2018" name="New Phytol.">
        <title>Phylogenomics of Endogonaceae and evolution of mycorrhizas within Mucoromycota.</title>
        <authorList>
            <person name="Chang Y."/>
            <person name="Desiro A."/>
            <person name="Na H."/>
            <person name="Sandor L."/>
            <person name="Lipzen A."/>
            <person name="Clum A."/>
            <person name="Barry K."/>
            <person name="Grigoriev I.V."/>
            <person name="Martin F.M."/>
            <person name="Stajich J.E."/>
            <person name="Smith M.E."/>
            <person name="Bonito G."/>
            <person name="Spatafora J.W."/>
        </authorList>
    </citation>
    <scope>NUCLEOTIDE SEQUENCE [LARGE SCALE GENOMIC DNA]</scope>
    <source>
        <strain evidence="2 3">GMNB39</strain>
    </source>
</reference>